<feature type="domain" description="PRD" evidence="8">
    <location>
        <begin position="196"/>
        <end position="301"/>
    </location>
</feature>
<dbReference type="Pfam" id="PF00874">
    <property type="entry name" value="PRD"/>
    <property type="match status" value="2"/>
</dbReference>
<dbReference type="Pfam" id="PF08279">
    <property type="entry name" value="HTH_11"/>
    <property type="match status" value="1"/>
</dbReference>
<evidence type="ECO:0000313" key="10">
    <source>
        <dbReference type="Proteomes" id="UP000242088"/>
    </source>
</evidence>
<name>A0ABX5I0P4_9STAP</name>
<dbReference type="Gene3D" id="3.40.50.2300">
    <property type="match status" value="1"/>
</dbReference>
<keyword evidence="10" id="KW-1185">Reference proteome</keyword>
<dbReference type="InterPro" id="IPR016152">
    <property type="entry name" value="PTrfase/Anion_transptr"/>
</dbReference>
<proteinExistence type="predicted"/>
<dbReference type="InterPro" id="IPR011608">
    <property type="entry name" value="PRD"/>
</dbReference>
<comment type="caution">
    <text evidence="9">The sequence shown here is derived from an EMBL/GenBank/DDBJ whole genome shotgun (WGS) entry which is preliminary data.</text>
</comment>
<dbReference type="Pfam" id="PF05043">
    <property type="entry name" value="Mga"/>
    <property type="match status" value="1"/>
</dbReference>
<dbReference type="SUPFAM" id="SSF46785">
    <property type="entry name" value="Winged helix' DNA-binding domain"/>
    <property type="match status" value="1"/>
</dbReference>
<dbReference type="SUPFAM" id="SSF55804">
    <property type="entry name" value="Phoshotransferase/anion transport protein"/>
    <property type="match status" value="1"/>
</dbReference>
<evidence type="ECO:0000259" key="8">
    <source>
        <dbReference type="PROSITE" id="PS51372"/>
    </source>
</evidence>
<dbReference type="GeneID" id="48886854"/>
<dbReference type="PROSITE" id="PS51372">
    <property type="entry name" value="PRD_2"/>
    <property type="match status" value="2"/>
</dbReference>
<dbReference type="Gene3D" id="3.40.930.10">
    <property type="entry name" value="Mannitol-specific EII, Chain A"/>
    <property type="match status" value="1"/>
</dbReference>
<dbReference type="Pfam" id="PF02302">
    <property type="entry name" value="PTS_IIB"/>
    <property type="match status" value="1"/>
</dbReference>
<dbReference type="PANTHER" id="PTHR30185">
    <property type="entry name" value="CRYPTIC BETA-GLUCOSIDE BGL OPERON ANTITERMINATOR"/>
    <property type="match status" value="1"/>
</dbReference>
<dbReference type="InterPro" id="IPR036095">
    <property type="entry name" value="PTS_EIIB-like_sf"/>
</dbReference>
<reference evidence="9 10" key="1">
    <citation type="journal article" date="2016" name="Front. Microbiol.">
        <title>Comprehensive Phylogenetic Analysis of Bovine Non-aureus Staphylococci Species Based on Whole-Genome Sequencing.</title>
        <authorList>
            <person name="Naushad S."/>
            <person name="Barkema H.W."/>
            <person name="Luby C."/>
            <person name="Condas L.A."/>
            <person name="Nobrega D.B."/>
            <person name="Carson D.A."/>
            <person name="De Buck J."/>
        </authorList>
    </citation>
    <scope>NUCLEOTIDE SEQUENCE [LARGE SCALE GENOMIC DNA]</scope>
    <source>
        <strain evidence="9 10">SNUC 1409</strain>
    </source>
</reference>
<evidence type="ECO:0000256" key="5">
    <source>
        <dbReference type="ARBA" id="ARBA00023159"/>
    </source>
</evidence>
<evidence type="ECO:0000256" key="4">
    <source>
        <dbReference type="ARBA" id="ARBA00023015"/>
    </source>
</evidence>
<dbReference type="InterPro" id="IPR036388">
    <property type="entry name" value="WH-like_DNA-bd_sf"/>
</dbReference>
<dbReference type="InterPro" id="IPR003501">
    <property type="entry name" value="PTS_EIIB_2/3"/>
</dbReference>
<keyword evidence="5" id="KW-0010">Activator</keyword>
<dbReference type="CDD" id="cd05568">
    <property type="entry name" value="PTS_IIB_bgl_like"/>
    <property type="match status" value="1"/>
</dbReference>
<evidence type="ECO:0000259" key="7">
    <source>
        <dbReference type="PROSITE" id="PS51099"/>
    </source>
</evidence>
<organism evidence="9 10">
    <name type="scientific">Staphylococcus devriesei</name>
    <dbReference type="NCBI Taxonomy" id="586733"/>
    <lineage>
        <taxon>Bacteria</taxon>
        <taxon>Bacillati</taxon>
        <taxon>Bacillota</taxon>
        <taxon>Bacilli</taxon>
        <taxon>Bacillales</taxon>
        <taxon>Staphylococcaceae</taxon>
        <taxon>Staphylococcus</taxon>
    </lineage>
</organism>
<dbReference type="Pfam" id="PF00359">
    <property type="entry name" value="PTS_EIIA_2"/>
    <property type="match status" value="1"/>
</dbReference>
<protein>
    <submittedName>
        <fullName evidence="9">PRD domain-containing protein</fullName>
    </submittedName>
</protein>
<dbReference type="PROSITE" id="PS51099">
    <property type="entry name" value="PTS_EIIB_TYPE_2"/>
    <property type="match status" value="1"/>
</dbReference>
<dbReference type="PANTHER" id="PTHR30185:SF18">
    <property type="entry name" value="TRANSCRIPTIONAL REGULATOR MTLR"/>
    <property type="match status" value="1"/>
</dbReference>
<dbReference type="Proteomes" id="UP000242088">
    <property type="component" value="Unassembled WGS sequence"/>
</dbReference>
<dbReference type="InterPro" id="IPR002178">
    <property type="entry name" value="PTS_EIIA_type-2_dom"/>
</dbReference>
<dbReference type="InterPro" id="IPR050661">
    <property type="entry name" value="BglG_antiterminators"/>
</dbReference>
<keyword evidence="4" id="KW-0805">Transcription regulation</keyword>
<gene>
    <name evidence="9" type="ORF">BUY47_07610</name>
</gene>
<evidence type="ECO:0000256" key="1">
    <source>
        <dbReference type="ARBA" id="ARBA00011798"/>
    </source>
</evidence>
<dbReference type="EMBL" id="PYZI01000008">
    <property type="protein sequence ID" value="PTF13699.1"/>
    <property type="molecule type" value="Genomic_DNA"/>
</dbReference>
<keyword evidence="3" id="KW-0677">Repeat</keyword>
<keyword evidence="2" id="KW-0808">Transferase</keyword>
<dbReference type="InterPro" id="IPR036634">
    <property type="entry name" value="PRD_sf"/>
</dbReference>
<dbReference type="SUPFAM" id="SSF63520">
    <property type="entry name" value="PTS-regulatory domain, PRD"/>
    <property type="match status" value="2"/>
</dbReference>
<evidence type="ECO:0000256" key="6">
    <source>
        <dbReference type="ARBA" id="ARBA00023163"/>
    </source>
</evidence>
<evidence type="ECO:0000313" key="9">
    <source>
        <dbReference type="EMBL" id="PTF13699.1"/>
    </source>
</evidence>
<keyword evidence="6" id="KW-0804">Transcription</keyword>
<feature type="domain" description="PTS EIIB type-2" evidence="7">
    <location>
        <begin position="411"/>
        <end position="499"/>
    </location>
</feature>
<evidence type="ECO:0000256" key="2">
    <source>
        <dbReference type="ARBA" id="ARBA00022679"/>
    </source>
</evidence>
<dbReference type="Gene3D" id="1.10.10.10">
    <property type="entry name" value="Winged helix-like DNA-binding domain superfamily/Winged helix DNA-binding domain"/>
    <property type="match status" value="1"/>
</dbReference>
<comment type="subunit">
    <text evidence="1">Homodimer or homotrimer. Seems to be a monomer when not phosphorylated.</text>
</comment>
<dbReference type="InterPro" id="IPR013196">
    <property type="entry name" value="HTH_11"/>
</dbReference>
<dbReference type="Gene3D" id="1.10.1790.10">
    <property type="entry name" value="PRD domain"/>
    <property type="match status" value="2"/>
</dbReference>
<dbReference type="InterPro" id="IPR036390">
    <property type="entry name" value="WH_DNA-bd_sf"/>
</dbReference>
<sequence>MLMSTREKEIIELLIKYYGQYVTIYEIAQQLGVSSRTIHRELKDIETYLKEFNITLERANKKGIKLSGEDAHFQELKKEMAQHETIDLSVEEQKAIILYALIQSKHAVKQYSLSQEIGVSVQTLTKLLDDLEQDLASYQLTLYRKRGEGVYLDGPESKKREFLSQLMVNNLNSTSVYSVIENHFVYQSLNQSQQALVDLDSIFNIERILMDYLGELPYTLTESSYLTLTVHIVLSIARIQNGEYVSINEEIYDSVKDTFEHRIATEIAKRLESLYDINFNQAEVTFITIHLRGANRRTTSQVFENNEFDDRKIQAFVNRVEHLSGQTFEDYATLVQGLSLHINPAINRLEANIETYNPLTEMIKYKYPRLFDIVHKAIDQTWPELAFPDNEIAFIVLHFGGSLKSQSSQLLHVLVVCSSGIGTSRLLATRLQQSFSEIEKITQASVSDLKMLDLDDYDGIISTVKLDITTPFITVNPLLPESDVTYVASFLKTKEHRPTRQDASDVTYSTIHDPDNIINNMEQGLKLLNSMQIEYKEVTNWNKYLADYFAENGVIAPGSQTSFAELLQNKLNQNPGWVLQPYPVAIPHMKDDLIQSPLILITILNQELGMQSTQNDLFKIKYMISLFIPNNDEMAQLVGEVSAELGHHLEQIDDFMQNPDAIKHILRDSFIKRIQNQLT</sequence>
<evidence type="ECO:0000256" key="3">
    <source>
        <dbReference type="ARBA" id="ARBA00022737"/>
    </source>
</evidence>
<dbReference type="InterPro" id="IPR013011">
    <property type="entry name" value="PTS_EIIB_2"/>
</dbReference>
<feature type="domain" description="PRD" evidence="8">
    <location>
        <begin position="304"/>
        <end position="409"/>
    </location>
</feature>
<accession>A0ABX5I0P4</accession>
<dbReference type="SUPFAM" id="SSF52794">
    <property type="entry name" value="PTS system IIB component-like"/>
    <property type="match status" value="1"/>
</dbReference>
<dbReference type="RefSeq" id="WP_103166425.1">
    <property type="nucleotide sequence ID" value="NZ_JAHCOZ010000002.1"/>
</dbReference>
<dbReference type="InterPro" id="IPR007737">
    <property type="entry name" value="Mga_HTH"/>
</dbReference>